<dbReference type="InParanoid" id="A0A1Z5JRR7"/>
<evidence type="ECO:0000259" key="7">
    <source>
        <dbReference type="Pfam" id="PF01343"/>
    </source>
</evidence>
<evidence type="ECO:0000256" key="2">
    <source>
        <dbReference type="ARBA" id="ARBA00022670"/>
    </source>
</evidence>
<protein>
    <recommendedName>
        <fullName evidence="7">Peptidase S49 domain-containing protein</fullName>
    </recommendedName>
</protein>
<evidence type="ECO:0000256" key="4">
    <source>
        <dbReference type="ARBA" id="ARBA00022825"/>
    </source>
</evidence>
<evidence type="ECO:0000256" key="3">
    <source>
        <dbReference type="ARBA" id="ARBA00022801"/>
    </source>
</evidence>
<dbReference type="GO" id="GO:0008236">
    <property type="term" value="F:serine-type peptidase activity"/>
    <property type="evidence" value="ECO:0007669"/>
    <property type="project" value="UniProtKB-KW"/>
</dbReference>
<accession>A0A1Z5JRR7</accession>
<evidence type="ECO:0000256" key="5">
    <source>
        <dbReference type="SAM" id="MobiDB-lite"/>
    </source>
</evidence>
<dbReference type="Pfam" id="PF01343">
    <property type="entry name" value="Peptidase_S49"/>
    <property type="match status" value="1"/>
</dbReference>
<dbReference type="CDD" id="cd07023">
    <property type="entry name" value="S49_Sppa_N_C"/>
    <property type="match status" value="1"/>
</dbReference>
<evidence type="ECO:0000256" key="6">
    <source>
        <dbReference type="SAM" id="SignalP"/>
    </source>
</evidence>
<feature type="region of interest" description="Disordered" evidence="5">
    <location>
        <begin position="33"/>
        <end position="76"/>
    </location>
</feature>
<dbReference type="SUPFAM" id="SSF52096">
    <property type="entry name" value="ClpP/crotonase"/>
    <property type="match status" value="1"/>
</dbReference>
<dbReference type="Proteomes" id="UP000198406">
    <property type="component" value="Unassembled WGS sequence"/>
</dbReference>
<dbReference type="InterPro" id="IPR029045">
    <property type="entry name" value="ClpP/crotonase-like_dom_sf"/>
</dbReference>
<feature type="compositionally biased region" description="Polar residues" evidence="5">
    <location>
        <begin position="36"/>
        <end position="45"/>
    </location>
</feature>
<keyword evidence="6" id="KW-0732">Signal</keyword>
<sequence length="572" mass="62993">MKHLRKLWIILGITIVGSTTPVLSASDKSGDAVDSLPSSYSESQNKTAATSTKKSKKSLKKTSKLSKTPAEKSENERVISNALKPYSCLQKFKLNNITRFVRTNKIQLTILIAVALFRKDILRLSWRLISKPMTNPDTGSTRRVLAFSPMRILQFVFVVALARRLQQPNENGNSVSPVTAALLMGRYSNPVLAFFLSKYLSPESSAYLPSIKQHFTFENINERYRKDLAAYRKATRANTLPSQAGSNVTAAMPNVMQPALNGSQTPFSEAIVVMDWTSLDSSVSRMDVMRDEVSFLIKSYETQTYSNDSPRFQEVVVLLESQGGSAADYSLASQQILRLRRKGLKVTICVDKVAASGGYMIACASSPGCLLAAPFAVLGSIGVLGQTINIQKTLEGWGIRPLVFKGGKDKAPVGLIGDVTRDGMAKVQQMIDKTHVAFKLHVSACRPMVASAIEDIATGDIWLGYDALSIGLVDRITTSDEYIGEKVSEGALVLKLVQMVKGRSFFQKATTSSEIHHKDPFYRKALHAAQDLEAIFNGIRKGLSLLQDDDETLTWTKYLGTDIRLESCHQRC</sequence>
<comment type="caution">
    <text evidence="8">The sequence shown here is derived from an EMBL/GenBank/DDBJ whole genome shotgun (WGS) entry which is preliminary data.</text>
</comment>
<keyword evidence="9" id="KW-1185">Reference proteome</keyword>
<dbReference type="EMBL" id="BDSP01000109">
    <property type="protein sequence ID" value="GAX16723.1"/>
    <property type="molecule type" value="Genomic_DNA"/>
</dbReference>
<dbReference type="InterPro" id="IPR047272">
    <property type="entry name" value="S49_SppA_C"/>
</dbReference>
<evidence type="ECO:0000313" key="8">
    <source>
        <dbReference type="EMBL" id="GAX16723.1"/>
    </source>
</evidence>
<dbReference type="GO" id="GO:0006508">
    <property type="term" value="P:proteolysis"/>
    <property type="evidence" value="ECO:0007669"/>
    <property type="project" value="UniProtKB-KW"/>
</dbReference>
<proteinExistence type="inferred from homology"/>
<keyword evidence="4" id="KW-0720">Serine protease</keyword>
<dbReference type="InterPro" id="IPR002142">
    <property type="entry name" value="Peptidase_S49"/>
</dbReference>
<evidence type="ECO:0000313" key="9">
    <source>
        <dbReference type="Proteomes" id="UP000198406"/>
    </source>
</evidence>
<keyword evidence="2" id="KW-0645">Protease</keyword>
<gene>
    <name evidence="8" type="ORF">FisN_21Hh165</name>
</gene>
<dbReference type="Gene3D" id="3.90.226.10">
    <property type="entry name" value="2-enoyl-CoA Hydratase, Chain A, domain 1"/>
    <property type="match status" value="2"/>
</dbReference>
<comment type="similarity">
    <text evidence="1">Belongs to the peptidase S49 family.</text>
</comment>
<name>A0A1Z5JRR7_FISSO</name>
<evidence type="ECO:0000256" key="1">
    <source>
        <dbReference type="ARBA" id="ARBA00008683"/>
    </source>
</evidence>
<feature type="chain" id="PRO_5012373888" description="Peptidase S49 domain-containing protein" evidence="6">
    <location>
        <begin position="25"/>
        <end position="572"/>
    </location>
</feature>
<dbReference type="PANTHER" id="PTHR42987">
    <property type="entry name" value="PEPTIDASE S49"/>
    <property type="match status" value="1"/>
</dbReference>
<feature type="compositionally biased region" description="Basic residues" evidence="5">
    <location>
        <begin position="53"/>
        <end position="64"/>
    </location>
</feature>
<keyword evidence="3" id="KW-0378">Hydrolase</keyword>
<reference evidence="8 9" key="1">
    <citation type="journal article" date="2015" name="Plant Cell">
        <title>Oil accumulation by the oleaginous diatom Fistulifera solaris as revealed by the genome and transcriptome.</title>
        <authorList>
            <person name="Tanaka T."/>
            <person name="Maeda Y."/>
            <person name="Veluchamy A."/>
            <person name="Tanaka M."/>
            <person name="Abida H."/>
            <person name="Marechal E."/>
            <person name="Bowler C."/>
            <person name="Muto M."/>
            <person name="Sunaga Y."/>
            <person name="Tanaka M."/>
            <person name="Yoshino T."/>
            <person name="Taniguchi T."/>
            <person name="Fukuda Y."/>
            <person name="Nemoto M."/>
            <person name="Matsumoto M."/>
            <person name="Wong P.S."/>
            <person name="Aburatani S."/>
            <person name="Fujibuchi W."/>
        </authorList>
    </citation>
    <scope>NUCLEOTIDE SEQUENCE [LARGE SCALE GENOMIC DNA]</scope>
    <source>
        <strain evidence="8 9">JPCC DA0580</strain>
    </source>
</reference>
<feature type="domain" description="Peptidase S49" evidence="7">
    <location>
        <begin position="339"/>
        <end position="484"/>
    </location>
</feature>
<dbReference type="PANTHER" id="PTHR42987:SF4">
    <property type="entry name" value="PROTEASE SOHB-RELATED"/>
    <property type="match status" value="1"/>
</dbReference>
<organism evidence="8 9">
    <name type="scientific">Fistulifera solaris</name>
    <name type="common">Oleaginous diatom</name>
    <dbReference type="NCBI Taxonomy" id="1519565"/>
    <lineage>
        <taxon>Eukaryota</taxon>
        <taxon>Sar</taxon>
        <taxon>Stramenopiles</taxon>
        <taxon>Ochrophyta</taxon>
        <taxon>Bacillariophyta</taxon>
        <taxon>Bacillariophyceae</taxon>
        <taxon>Bacillariophycidae</taxon>
        <taxon>Naviculales</taxon>
        <taxon>Naviculaceae</taxon>
        <taxon>Fistulifera</taxon>
    </lineage>
</organism>
<dbReference type="AlphaFoldDB" id="A0A1Z5JRR7"/>
<dbReference type="OrthoDB" id="45421at2759"/>
<feature type="signal peptide" evidence="6">
    <location>
        <begin position="1"/>
        <end position="24"/>
    </location>
</feature>